<feature type="compositionally biased region" description="Basic and acidic residues" evidence="1">
    <location>
        <begin position="234"/>
        <end position="249"/>
    </location>
</feature>
<dbReference type="AlphaFoldDB" id="A0A4S8KTK6"/>
<reference evidence="2 3" key="1">
    <citation type="journal article" date="2019" name="Nat. Ecol. Evol.">
        <title>Megaphylogeny resolves global patterns of mushroom evolution.</title>
        <authorList>
            <person name="Varga T."/>
            <person name="Krizsan K."/>
            <person name="Foldi C."/>
            <person name="Dima B."/>
            <person name="Sanchez-Garcia M."/>
            <person name="Sanchez-Ramirez S."/>
            <person name="Szollosi G.J."/>
            <person name="Szarkandi J.G."/>
            <person name="Papp V."/>
            <person name="Albert L."/>
            <person name="Andreopoulos W."/>
            <person name="Angelini C."/>
            <person name="Antonin V."/>
            <person name="Barry K.W."/>
            <person name="Bougher N.L."/>
            <person name="Buchanan P."/>
            <person name="Buyck B."/>
            <person name="Bense V."/>
            <person name="Catcheside P."/>
            <person name="Chovatia M."/>
            <person name="Cooper J."/>
            <person name="Damon W."/>
            <person name="Desjardin D."/>
            <person name="Finy P."/>
            <person name="Geml J."/>
            <person name="Haridas S."/>
            <person name="Hughes K."/>
            <person name="Justo A."/>
            <person name="Karasinski D."/>
            <person name="Kautmanova I."/>
            <person name="Kiss B."/>
            <person name="Kocsube S."/>
            <person name="Kotiranta H."/>
            <person name="LaButti K.M."/>
            <person name="Lechner B.E."/>
            <person name="Liimatainen K."/>
            <person name="Lipzen A."/>
            <person name="Lukacs Z."/>
            <person name="Mihaltcheva S."/>
            <person name="Morgado L.N."/>
            <person name="Niskanen T."/>
            <person name="Noordeloos M.E."/>
            <person name="Ohm R.A."/>
            <person name="Ortiz-Santana B."/>
            <person name="Ovrebo C."/>
            <person name="Racz N."/>
            <person name="Riley R."/>
            <person name="Savchenko A."/>
            <person name="Shiryaev A."/>
            <person name="Soop K."/>
            <person name="Spirin V."/>
            <person name="Szebenyi C."/>
            <person name="Tomsovsky M."/>
            <person name="Tulloss R.E."/>
            <person name="Uehling J."/>
            <person name="Grigoriev I.V."/>
            <person name="Vagvolgyi C."/>
            <person name="Papp T."/>
            <person name="Martin F.M."/>
            <person name="Miettinen O."/>
            <person name="Hibbett D.S."/>
            <person name="Nagy L.G."/>
        </authorList>
    </citation>
    <scope>NUCLEOTIDE SEQUENCE [LARGE SCALE GENOMIC DNA]</scope>
    <source>
        <strain evidence="2 3">CBS 962.96</strain>
    </source>
</reference>
<feature type="region of interest" description="Disordered" evidence="1">
    <location>
        <begin position="1"/>
        <end position="99"/>
    </location>
</feature>
<protein>
    <submittedName>
        <fullName evidence="2">Uncharacterized protein</fullName>
    </submittedName>
</protein>
<evidence type="ECO:0000313" key="3">
    <source>
        <dbReference type="Proteomes" id="UP000297245"/>
    </source>
</evidence>
<accession>A0A4S8KTK6</accession>
<feature type="region of interest" description="Disordered" evidence="1">
    <location>
        <begin position="205"/>
        <end position="256"/>
    </location>
</feature>
<feature type="compositionally biased region" description="Basic residues" evidence="1">
    <location>
        <begin position="11"/>
        <end position="24"/>
    </location>
</feature>
<evidence type="ECO:0000256" key="1">
    <source>
        <dbReference type="SAM" id="MobiDB-lite"/>
    </source>
</evidence>
<dbReference type="EMBL" id="ML180065">
    <property type="protein sequence ID" value="THU79177.1"/>
    <property type="molecule type" value="Genomic_DNA"/>
</dbReference>
<proteinExistence type="predicted"/>
<gene>
    <name evidence="2" type="ORF">K435DRAFT_875786</name>
</gene>
<sequence length="256" mass="28367">MSTHPPLFKMPARKGGKSKNKKSNKPPEDDSNNASQVENNPPILESALQPHQAQIRANNRTVTFAVNGSDSESSTPTRPRNTDMQASTTPRHEVDENTAVALDPPMDVIGIDEQEDVSPHLLAGLNVPEKDQYKWTQYLTRLIFVRQSETVAKQTRAQKQLRLTCLLLGHLEHLHVVGHAEKPSPSGDVELSIQRELDRLSVSSTPATMVTPDHPRSTTRLHPSDVASRITMNKRVDSYHYTADPETRDPAGLGPD</sequence>
<organism evidence="2 3">
    <name type="scientific">Dendrothele bispora (strain CBS 962.96)</name>
    <dbReference type="NCBI Taxonomy" id="1314807"/>
    <lineage>
        <taxon>Eukaryota</taxon>
        <taxon>Fungi</taxon>
        <taxon>Dikarya</taxon>
        <taxon>Basidiomycota</taxon>
        <taxon>Agaricomycotina</taxon>
        <taxon>Agaricomycetes</taxon>
        <taxon>Agaricomycetidae</taxon>
        <taxon>Agaricales</taxon>
        <taxon>Agaricales incertae sedis</taxon>
        <taxon>Dendrothele</taxon>
    </lineage>
</organism>
<dbReference type="Proteomes" id="UP000297245">
    <property type="component" value="Unassembled WGS sequence"/>
</dbReference>
<evidence type="ECO:0000313" key="2">
    <source>
        <dbReference type="EMBL" id="THU79177.1"/>
    </source>
</evidence>
<feature type="compositionally biased region" description="Polar residues" evidence="1">
    <location>
        <begin position="49"/>
        <end position="89"/>
    </location>
</feature>
<keyword evidence="3" id="KW-1185">Reference proteome</keyword>
<name>A0A4S8KTK6_DENBC</name>